<dbReference type="OrthoDB" id="10006997at2759"/>
<dbReference type="Gene3D" id="3.40.20.10">
    <property type="entry name" value="Severin"/>
    <property type="match status" value="2"/>
</dbReference>
<evidence type="ECO:0000256" key="7">
    <source>
        <dbReference type="ARBA" id="ARBA00038532"/>
    </source>
</evidence>
<dbReference type="AlphaFoldDB" id="A0A109UWW1"/>
<dbReference type="SUPFAM" id="SSF55753">
    <property type="entry name" value="Actin depolymerizing proteins"/>
    <property type="match status" value="2"/>
</dbReference>
<comment type="subunit">
    <text evidence="7">Interacts with G-actin; ADP-actin form.</text>
</comment>
<dbReference type="PANTHER" id="PTHR13759:SF1">
    <property type="entry name" value="TWINFILIN"/>
    <property type="match status" value="1"/>
</dbReference>
<evidence type="ECO:0000256" key="2">
    <source>
        <dbReference type="ARBA" id="ARBA00009557"/>
    </source>
</evidence>
<keyword evidence="3" id="KW-0963">Cytoplasm</keyword>
<protein>
    <submittedName>
        <fullName evidence="10">HBL095Wp</fullName>
    </submittedName>
</protein>
<evidence type="ECO:0000256" key="3">
    <source>
        <dbReference type="ARBA" id="ARBA00022490"/>
    </source>
</evidence>
<evidence type="ECO:0000313" key="11">
    <source>
        <dbReference type="Proteomes" id="UP000243052"/>
    </source>
</evidence>
<dbReference type="GO" id="GO:0003785">
    <property type="term" value="F:actin monomer binding"/>
    <property type="evidence" value="ECO:0007669"/>
    <property type="project" value="TreeGrafter"/>
</dbReference>
<comment type="similarity">
    <text evidence="2">Belongs to the actin-binding proteins ADF family. Twinfilin subfamily.</text>
</comment>
<gene>
    <name evidence="10" type="ORF">AW171_hschr2327</name>
</gene>
<evidence type="ECO:0000259" key="9">
    <source>
        <dbReference type="PROSITE" id="PS51263"/>
    </source>
</evidence>
<evidence type="ECO:0000256" key="6">
    <source>
        <dbReference type="ARBA" id="ARBA00023212"/>
    </source>
</evidence>
<dbReference type="SMART" id="SM00102">
    <property type="entry name" value="ADF"/>
    <property type="match status" value="2"/>
</dbReference>
<evidence type="ECO:0000256" key="4">
    <source>
        <dbReference type="ARBA" id="ARBA00022737"/>
    </source>
</evidence>
<organism evidence="10 11">
    <name type="scientific">Eremothecium sinecaudum</name>
    <dbReference type="NCBI Taxonomy" id="45286"/>
    <lineage>
        <taxon>Eukaryota</taxon>
        <taxon>Fungi</taxon>
        <taxon>Dikarya</taxon>
        <taxon>Ascomycota</taxon>
        <taxon>Saccharomycotina</taxon>
        <taxon>Saccharomycetes</taxon>
        <taxon>Saccharomycetales</taxon>
        <taxon>Saccharomycetaceae</taxon>
        <taxon>Eremothecium</taxon>
    </lineage>
</organism>
<dbReference type="RefSeq" id="XP_017985803.1">
    <property type="nucleotide sequence ID" value="XM_018130101.1"/>
</dbReference>
<dbReference type="Proteomes" id="UP000243052">
    <property type="component" value="Chromosome ii"/>
</dbReference>
<accession>A0A109UWW1</accession>
<dbReference type="GO" id="GO:0051015">
    <property type="term" value="F:actin filament binding"/>
    <property type="evidence" value="ECO:0007669"/>
    <property type="project" value="TreeGrafter"/>
</dbReference>
<dbReference type="STRING" id="45286.A0A109UWW1"/>
<dbReference type="Pfam" id="PF00241">
    <property type="entry name" value="Cofilin_ADF"/>
    <property type="match status" value="2"/>
</dbReference>
<feature type="region of interest" description="Disordered" evidence="8">
    <location>
        <begin position="289"/>
        <end position="320"/>
    </location>
</feature>
<keyword evidence="4" id="KW-0677">Repeat</keyword>
<name>A0A109UWW1_9SACH</name>
<dbReference type="GeneID" id="28721979"/>
<evidence type="ECO:0000256" key="8">
    <source>
        <dbReference type="SAM" id="MobiDB-lite"/>
    </source>
</evidence>
<dbReference type="GO" id="GO:0005737">
    <property type="term" value="C:cytoplasm"/>
    <property type="evidence" value="ECO:0007669"/>
    <property type="project" value="TreeGrafter"/>
</dbReference>
<dbReference type="PANTHER" id="PTHR13759">
    <property type="entry name" value="TWINFILIN"/>
    <property type="match status" value="1"/>
</dbReference>
<keyword evidence="6" id="KW-0206">Cytoskeleton</keyword>
<keyword evidence="11" id="KW-1185">Reference proteome</keyword>
<evidence type="ECO:0000313" key="10">
    <source>
        <dbReference type="EMBL" id="AMD18807.1"/>
    </source>
</evidence>
<feature type="domain" description="ADF-H" evidence="9">
    <location>
        <begin position="166"/>
        <end position="296"/>
    </location>
</feature>
<comment type="subcellular location">
    <subcellularLocation>
        <location evidence="1">Cytoplasm</location>
        <location evidence="1">Cytoskeleton</location>
    </subcellularLocation>
</comment>
<keyword evidence="5" id="KW-0009">Actin-binding</keyword>
<dbReference type="GO" id="GO:0030042">
    <property type="term" value="P:actin filament depolymerization"/>
    <property type="evidence" value="ECO:0007669"/>
    <property type="project" value="TreeGrafter"/>
</dbReference>
<dbReference type="InterPro" id="IPR002108">
    <property type="entry name" value="ADF-H"/>
</dbReference>
<dbReference type="GO" id="GO:0005884">
    <property type="term" value="C:actin filament"/>
    <property type="evidence" value="ECO:0007669"/>
    <property type="project" value="TreeGrafter"/>
</dbReference>
<dbReference type="PROSITE" id="PS51263">
    <property type="entry name" value="ADF_H"/>
    <property type="match status" value="2"/>
</dbReference>
<dbReference type="GO" id="GO:0051016">
    <property type="term" value="P:barbed-end actin filament capping"/>
    <property type="evidence" value="ECO:0007669"/>
    <property type="project" value="TreeGrafter"/>
</dbReference>
<evidence type="ECO:0000256" key="5">
    <source>
        <dbReference type="ARBA" id="ARBA00023203"/>
    </source>
</evidence>
<feature type="domain" description="ADF-H" evidence="9">
    <location>
        <begin position="1"/>
        <end position="128"/>
    </location>
</feature>
<evidence type="ECO:0000256" key="1">
    <source>
        <dbReference type="ARBA" id="ARBA00004245"/>
    </source>
</evidence>
<proteinExistence type="inferred from homology"/>
<reference evidence="10 11" key="1">
    <citation type="submission" date="2016-01" db="EMBL/GenBank/DDBJ databases">
        <title>Genome sequence of the yeast Holleya sinecauda.</title>
        <authorList>
            <person name="Dietrich F.S."/>
        </authorList>
    </citation>
    <scope>NUCLEOTIDE SEQUENCE [LARGE SCALE GENOMIC DNA]</scope>
    <source>
        <strain evidence="10 11">ATCC 58844</strain>
    </source>
</reference>
<dbReference type="EMBL" id="CP014242">
    <property type="protein sequence ID" value="AMD18807.1"/>
    <property type="molecule type" value="Genomic_DNA"/>
</dbReference>
<dbReference type="InterPro" id="IPR029006">
    <property type="entry name" value="ADF-H/Gelsolin-like_dom_sf"/>
</dbReference>
<sequence>MSNQSGITANDDLLSRISNLHQDGKSIVAGINDTSTEVNFISQLSGVDEIKEYLTAHGSVPCYIMCRANGSLYFISFTPDLARVRDRTLYASTKNTILRQIGSNNVSSITMITDPDEFSEELWNQKKVPGPLSESEKVQEKVDEQLHSEAYVNSRQGRYLASMHGGVSSSLSFKFNSSEPFSDLLNSKSALTFEIDCASEQIVFSGAKNPKSPKELINAISTKHPSYTVYKSQKDSVFFIYSCPSGSKVKERMIYAANKKGFMLNLQDEHGLVFLKSIEVGDPEELELSTLSPDLKEETESDVSKPIFNRPKGPQRRARS</sequence>
<dbReference type="InterPro" id="IPR028458">
    <property type="entry name" value="Twinfilin"/>
</dbReference>